<comment type="caution">
    <text evidence="13">The sequence shown here is derived from an EMBL/GenBank/DDBJ whole genome shotgun (WGS) entry which is preliminary data.</text>
</comment>
<dbReference type="InterPro" id="IPR000123">
    <property type="entry name" value="Reverse_transcriptase_msDNA"/>
</dbReference>
<dbReference type="GO" id="GO:0046872">
    <property type="term" value="F:metal ion binding"/>
    <property type="evidence" value="ECO:0007669"/>
    <property type="project" value="UniProtKB-KW"/>
</dbReference>
<dbReference type="PANTHER" id="PTHR34047">
    <property type="entry name" value="NUCLEAR INTRON MATURASE 1, MITOCHONDRIAL-RELATED"/>
    <property type="match status" value="1"/>
</dbReference>
<evidence type="ECO:0000256" key="2">
    <source>
        <dbReference type="ARBA" id="ARBA00022679"/>
    </source>
</evidence>
<dbReference type="GO" id="GO:0051607">
    <property type="term" value="P:defense response to virus"/>
    <property type="evidence" value="ECO:0007669"/>
    <property type="project" value="UniProtKB-KW"/>
</dbReference>
<keyword evidence="14" id="KW-1185">Reference proteome</keyword>
<evidence type="ECO:0000256" key="5">
    <source>
        <dbReference type="ARBA" id="ARBA00022842"/>
    </source>
</evidence>
<keyword evidence="3" id="KW-0548">Nucleotidyltransferase</keyword>
<dbReference type="GO" id="GO:0003723">
    <property type="term" value="F:RNA binding"/>
    <property type="evidence" value="ECO:0007669"/>
    <property type="project" value="InterPro"/>
</dbReference>
<sequence length="649" mass="71950">MQSPASSSSSIPDSALTREELYERIRKSSKQEVVLEEMQRLGFWPQDAARPTVEEQLIRREGELQTALTKLGDELRGIEDRDRALKTMRKERMARARERREETRQRLAQGRHARAVAWHERRQRELLYVGDGVSGGLNDAHSDSQALARNALPALDHAGDLAQAMGIGLGELRFLAWHREVSSVSHYQRFTMPKKSGGERHISAPMPRLKRAQYWVLDNILAKMPVHEAAHGFLPGRSILTNAAPHVGRDVVINLDLKDFFPSIGMRRVRGVFRQLGYSPQVASLLALVCTEAPTDEVQLDGNRYFVARGERVLPQGAPTSPMLTNLLCRRLDARLAASAAKLGFRYTRYADDLTFSAGPEHSRDTARLLWRVKQIVASEGLTVHPDKQQVMRKHRQQHVTGIVVNDKLSVDRDTLRRFRAVLHQAERSGPQGLQWNGNSDVIGALRGYANFIAMTDAARGEPYLQRVRALAAKHEGSRASTTTTSTPSPRKLAEGEFRKQSAAGKAPWPEWWQPAQAPAPVLEKTAEQIAEEKKAQREAARPQPARTGLAQATARAPAPAQPAAGETTQQTAKQALGALSQIGWIASMMLQALYVVSVFLSGSSPLIWLLTGGVAIGNFVQRKSGWLRFIVAIFISSALASLVHSMKN</sequence>
<dbReference type="EMBL" id="RXOE01000001">
    <property type="protein sequence ID" value="RTQ37277.1"/>
    <property type="molecule type" value="Genomic_DNA"/>
</dbReference>
<proteinExistence type="inferred from homology"/>
<dbReference type="SUPFAM" id="SSF56672">
    <property type="entry name" value="DNA/RNA polymerases"/>
    <property type="match status" value="1"/>
</dbReference>
<evidence type="ECO:0000256" key="9">
    <source>
        <dbReference type="ARBA" id="ARBA00048173"/>
    </source>
</evidence>
<dbReference type="PANTHER" id="PTHR34047:SF7">
    <property type="entry name" value="RNA-DIRECTED DNA POLYMERASE"/>
    <property type="match status" value="1"/>
</dbReference>
<accession>A0A3S0QD40</accession>
<dbReference type="InterPro" id="IPR051083">
    <property type="entry name" value="GrpII_Intron_Splice-Mob/Def"/>
</dbReference>
<evidence type="ECO:0000256" key="6">
    <source>
        <dbReference type="ARBA" id="ARBA00022918"/>
    </source>
</evidence>
<keyword evidence="6 13" id="KW-0695">RNA-directed DNA polymerase</keyword>
<feature type="region of interest" description="Disordered" evidence="10">
    <location>
        <begin position="473"/>
        <end position="511"/>
    </location>
</feature>
<feature type="compositionally biased region" description="Low complexity" evidence="10">
    <location>
        <begin position="542"/>
        <end position="568"/>
    </location>
</feature>
<dbReference type="CDD" id="cd03487">
    <property type="entry name" value="RT_Bac_retron_II"/>
    <property type="match status" value="1"/>
</dbReference>
<dbReference type="PRINTS" id="PR00866">
    <property type="entry name" value="RNADNAPOLMS"/>
</dbReference>
<keyword evidence="5" id="KW-0460">Magnesium</keyword>
<dbReference type="EC" id="2.7.7.49" evidence="1"/>
<feature type="compositionally biased region" description="Basic and acidic residues" evidence="10">
    <location>
        <begin position="531"/>
        <end position="541"/>
    </location>
</feature>
<evidence type="ECO:0000256" key="4">
    <source>
        <dbReference type="ARBA" id="ARBA00022723"/>
    </source>
</evidence>
<dbReference type="InterPro" id="IPR043502">
    <property type="entry name" value="DNA/RNA_pol_sf"/>
</dbReference>
<dbReference type="Pfam" id="PF00078">
    <property type="entry name" value="RVT_1"/>
    <property type="match status" value="1"/>
</dbReference>
<organism evidence="13 14">
    <name type="scientific">Variovorax gossypii</name>
    <dbReference type="NCBI Taxonomy" id="1679495"/>
    <lineage>
        <taxon>Bacteria</taxon>
        <taxon>Pseudomonadati</taxon>
        <taxon>Pseudomonadota</taxon>
        <taxon>Betaproteobacteria</taxon>
        <taxon>Burkholderiales</taxon>
        <taxon>Comamonadaceae</taxon>
        <taxon>Variovorax</taxon>
    </lineage>
</organism>
<evidence type="ECO:0000256" key="7">
    <source>
        <dbReference type="ARBA" id="ARBA00023118"/>
    </source>
</evidence>
<feature type="transmembrane region" description="Helical" evidence="11">
    <location>
        <begin position="627"/>
        <end position="647"/>
    </location>
</feature>
<protein>
    <recommendedName>
        <fullName evidence="1">RNA-directed DNA polymerase</fullName>
        <ecNumber evidence="1">2.7.7.49</ecNumber>
    </recommendedName>
</protein>
<dbReference type="OrthoDB" id="7055795at2"/>
<evidence type="ECO:0000256" key="3">
    <source>
        <dbReference type="ARBA" id="ARBA00022695"/>
    </source>
</evidence>
<keyword evidence="11" id="KW-0812">Transmembrane</keyword>
<feature type="region of interest" description="Disordered" evidence="10">
    <location>
        <begin position="531"/>
        <end position="568"/>
    </location>
</feature>
<evidence type="ECO:0000256" key="8">
    <source>
        <dbReference type="ARBA" id="ARBA00034120"/>
    </source>
</evidence>
<evidence type="ECO:0000313" key="13">
    <source>
        <dbReference type="EMBL" id="RTQ37277.1"/>
    </source>
</evidence>
<dbReference type="RefSeq" id="WP_126469024.1">
    <property type="nucleotide sequence ID" value="NZ_RXOE01000001.1"/>
</dbReference>
<dbReference type="InterPro" id="IPR000477">
    <property type="entry name" value="RT_dom"/>
</dbReference>
<evidence type="ECO:0000256" key="1">
    <source>
        <dbReference type="ARBA" id="ARBA00012493"/>
    </source>
</evidence>
<evidence type="ECO:0000259" key="12">
    <source>
        <dbReference type="PROSITE" id="PS50878"/>
    </source>
</evidence>
<keyword evidence="4" id="KW-0479">Metal-binding</keyword>
<dbReference type="AlphaFoldDB" id="A0A3S0QD40"/>
<name>A0A3S0QD40_9BURK</name>
<comment type="catalytic activity">
    <reaction evidence="9">
        <text>DNA(n) + a 2'-deoxyribonucleoside 5'-triphosphate = DNA(n+1) + diphosphate</text>
        <dbReference type="Rhea" id="RHEA:22508"/>
        <dbReference type="Rhea" id="RHEA-COMP:17339"/>
        <dbReference type="Rhea" id="RHEA-COMP:17340"/>
        <dbReference type="ChEBI" id="CHEBI:33019"/>
        <dbReference type="ChEBI" id="CHEBI:61560"/>
        <dbReference type="ChEBI" id="CHEBI:173112"/>
        <dbReference type="EC" id="2.7.7.49"/>
    </reaction>
</comment>
<evidence type="ECO:0000313" key="14">
    <source>
        <dbReference type="Proteomes" id="UP000267418"/>
    </source>
</evidence>
<feature type="compositionally biased region" description="Low complexity" evidence="10">
    <location>
        <begin position="481"/>
        <end position="490"/>
    </location>
</feature>
<dbReference type="PROSITE" id="PS50878">
    <property type="entry name" value="RT_POL"/>
    <property type="match status" value="1"/>
</dbReference>
<keyword evidence="2" id="KW-0808">Transferase</keyword>
<feature type="transmembrane region" description="Helical" evidence="11">
    <location>
        <begin position="593"/>
        <end position="615"/>
    </location>
</feature>
<feature type="region of interest" description="Disordered" evidence="10">
    <location>
        <begin position="89"/>
        <end position="108"/>
    </location>
</feature>
<feature type="compositionally biased region" description="Basic and acidic residues" evidence="10">
    <location>
        <begin position="89"/>
        <end position="105"/>
    </location>
</feature>
<keyword evidence="11" id="KW-1133">Transmembrane helix</keyword>
<dbReference type="Proteomes" id="UP000267418">
    <property type="component" value="Unassembled WGS sequence"/>
</dbReference>
<keyword evidence="7" id="KW-0051">Antiviral defense</keyword>
<comment type="similarity">
    <text evidence="8">Belongs to the bacterial reverse transcriptase family.</text>
</comment>
<keyword evidence="11" id="KW-0472">Membrane</keyword>
<evidence type="ECO:0000256" key="11">
    <source>
        <dbReference type="SAM" id="Phobius"/>
    </source>
</evidence>
<gene>
    <name evidence="13" type="ORF">EJP69_05985</name>
</gene>
<evidence type="ECO:0000256" key="10">
    <source>
        <dbReference type="SAM" id="MobiDB-lite"/>
    </source>
</evidence>
<reference evidence="13 14" key="1">
    <citation type="submission" date="2018-12" db="EMBL/GenBank/DDBJ databases">
        <title>The genome of Variovorax gossypii DSM 100435.</title>
        <authorList>
            <person name="Gao J."/>
            <person name="Sun J."/>
        </authorList>
    </citation>
    <scope>NUCLEOTIDE SEQUENCE [LARGE SCALE GENOMIC DNA]</scope>
    <source>
        <strain evidence="13 14">DSM 100435</strain>
    </source>
</reference>
<dbReference type="GO" id="GO:0003964">
    <property type="term" value="F:RNA-directed DNA polymerase activity"/>
    <property type="evidence" value="ECO:0007669"/>
    <property type="project" value="UniProtKB-KW"/>
</dbReference>
<feature type="domain" description="Reverse transcriptase" evidence="12">
    <location>
        <begin position="173"/>
        <end position="405"/>
    </location>
</feature>